<accession>A0A238ZE56</accession>
<dbReference type="PIRSF" id="PIRSF001365">
    <property type="entry name" value="DHDPS"/>
    <property type="match status" value="1"/>
</dbReference>
<feature type="site" description="L-lysine inhibitor binding; via carbonyl oxygen" evidence="16">
    <location>
        <position position="48"/>
    </location>
</feature>
<keyword evidence="8 12" id="KW-0457">Lysine biosynthesis</keyword>
<feature type="active site" description="Proton donor/acceptor" evidence="12 14">
    <location>
        <position position="132"/>
    </location>
</feature>
<feature type="site" description="Part of a proton relay during catalysis" evidence="12">
    <location>
        <position position="106"/>
    </location>
</feature>
<comment type="subunit">
    <text evidence="12">Homotetramer; dimer of dimers.</text>
</comment>
<keyword evidence="5 12" id="KW-0963">Cytoplasm</keyword>
<dbReference type="NCBIfam" id="TIGR00674">
    <property type="entry name" value="dapA"/>
    <property type="match status" value="1"/>
</dbReference>
<dbReference type="GO" id="GO:0008840">
    <property type="term" value="F:4-hydroxy-tetrahydrodipicolinate synthase activity"/>
    <property type="evidence" value="ECO:0007669"/>
    <property type="project" value="UniProtKB-UniRule"/>
</dbReference>
<evidence type="ECO:0000256" key="1">
    <source>
        <dbReference type="ARBA" id="ARBA00003294"/>
    </source>
</evidence>
<dbReference type="InterPro" id="IPR020625">
    <property type="entry name" value="Schiff_base-form_aldolases_AS"/>
</dbReference>
<dbReference type="PROSITE" id="PS00665">
    <property type="entry name" value="DHDPS_1"/>
    <property type="match status" value="1"/>
</dbReference>
<feature type="site" description="L-lysine inhibitor binding" evidence="16">
    <location>
        <position position="83"/>
    </location>
</feature>
<comment type="pathway">
    <text evidence="2 12">Amino-acid biosynthesis; L-lysine biosynthesis via DAP pathway; (S)-tetrahydrodipicolinate from L-aspartate: step 3/4.</text>
</comment>
<feature type="binding site" evidence="12 15">
    <location>
        <position position="202"/>
    </location>
    <ligand>
        <name>pyruvate</name>
        <dbReference type="ChEBI" id="CHEBI:15361"/>
    </ligand>
</feature>
<dbReference type="GO" id="GO:0009089">
    <property type="term" value="P:lysine biosynthetic process via diaminopimelate"/>
    <property type="evidence" value="ECO:0007669"/>
    <property type="project" value="UniProtKB-UniRule"/>
</dbReference>
<keyword evidence="6 12" id="KW-0028">Amino-acid biosynthesis</keyword>
<dbReference type="SMART" id="SM01130">
    <property type="entry name" value="DHDPS"/>
    <property type="match status" value="1"/>
</dbReference>
<comment type="caution">
    <text evidence="12">Was originally thought to be a dihydrodipicolinate synthase (DHDPS), catalyzing the condensation of (S)-aspartate-beta-semialdehyde [(S)-ASA] and pyruvate to dihydrodipicolinate (DHDP). However, it was shown in E.coli that the product of the enzymatic reaction is not dihydrodipicolinate but in fact (4S)-4-hydroxy-2,3,4,5-tetrahydro-(2S)-dipicolinic acid (HTPA), and that the consecutive dehydration reaction leading to DHDP is not spontaneous but catalyzed by DapB.</text>
</comment>
<comment type="function">
    <text evidence="1 12">Catalyzes the condensation of (S)-aspartate-beta-semialdehyde [(S)-ASA] and pyruvate to 4-hydroxy-tetrahydrodipicolinate (HTPA).</text>
</comment>
<evidence type="ECO:0000313" key="17">
    <source>
        <dbReference type="EMBL" id="SNR81637.1"/>
    </source>
</evidence>
<evidence type="ECO:0000256" key="8">
    <source>
        <dbReference type="ARBA" id="ARBA00023154"/>
    </source>
</evidence>
<proteinExistence type="inferred from homology"/>
<keyword evidence="7 12" id="KW-0220">Diaminopimelate biosynthesis</keyword>
<name>A0A238ZE56_9BACT</name>
<evidence type="ECO:0000256" key="16">
    <source>
        <dbReference type="PIRSR" id="PIRSR001365-3"/>
    </source>
</evidence>
<dbReference type="CDD" id="cd00950">
    <property type="entry name" value="DHDPS"/>
    <property type="match status" value="1"/>
</dbReference>
<sequence>MFEGIYVAIPTPFKNGNIDWEALKKHIHFLIENGVDGIVPCGTTGESATLSYQEHEEVIAFAVELAKGKVKVIAGTGSNSTKEAIELTKYAEKAGADGALLITPYYNKPNQEGLFLHFKTIADAVSIPIVLYNVPGRTGVNMLPETVARLSEIENVVAIKEATGSTNVASEIVNLCGDKIEVLSGDDLTFYPLLSVGAKGVISVTANIVPDRMVKMYKAFIEGDVETAKNLHLSLYPLHKIMFIDTNPIPVKTALSFMGRMEKEFRLPLCPTSADKEAKIKQILEKMEVI</sequence>
<comment type="catalytic activity">
    <reaction evidence="11 12">
        <text>L-aspartate 4-semialdehyde + pyruvate = (2S,4S)-4-hydroxy-2,3,4,5-tetrahydrodipicolinate + H2O + H(+)</text>
        <dbReference type="Rhea" id="RHEA:34171"/>
        <dbReference type="ChEBI" id="CHEBI:15361"/>
        <dbReference type="ChEBI" id="CHEBI:15377"/>
        <dbReference type="ChEBI" id="CHEBI:15378"/>
        <dbReference type="ChEBI" id="CHEBI:67139"/>
        <dbReference type="ChEBI" id="CHEBI:537519"/>
        <dbReference type="EC" id="4.3.3.7"/>
    </reaction>
</comment>
<dbReference type="EC" id="4.3.3.7" evidence="4 12"/>
<dbReference type="PRINTS" id="PR00146">
    <property type="entry name" value="DHPICSNTHASE"/>
</dbReference>
<dbReference type="GO" id="GO:0005829">
    <property type="term" value="C:cytosol"/>
    <property type="evidence" value="ECO:0007669"/>
    <property type="project" value="TreeGrafter"/>
</dbReference>
<evidence type="ECO:0000256" key="10">
    <source>
        <dbReference type="ARBA" id="ARBA00023270"/>
    </source>
</evidence>
<dbReference type="UniPathway" id="UPA00034">
    <property type="reaction ID" value="UER00017"/>
</dbReference>
<dbReference type="PROSITE" id="PS00666">
    <property type="entry name" value="DHDPS_2"/>
    <property type="match status" value="1"/>
</dbReference>
<feature type="site" description="Part of a proton relay during catalysis" evidence="12 16">
    <location>
        <position position="43"/>
    </location>
</feature>
<dbReference type="RefSeq" id="WP_089323244.1">
    <property type="nucleotide sequence ID" value="NZ_FZOB01000008.1"/>
</dbReference>
<dbReference type="HAMAP" id="MF_00418">
    <property type="entry name" value="DapA"/>
    <property type="match status" value="1"/>
</dbReference>
<keyword evidence="9 12" id="KW-0456">Lyase</keyword>
<dbReference type="Gene3D" id="3.20.20.70">
    <property type="entry name" value="Aldolase class I"/>
    <property type="match status" value="1"/>
</dbReference>
<dbReference type="SUPFAM" id="SSF51569">
    <property type="entry name" value="Aldolase"/>
    <property type="match status" value="1"/>
</dbReference>
<feature type="binding site" evidence="12 15">
    <location>
        <position position="44"/>
    </location>
    <ligand>
        <name>pyruvate</name>
        <dbReference type="ChEBI" id="CHEBI:15361"/>
    </ligand>
</feature>
<evidence type="ECO:0000256" key="12">
    <source>
        <dbReference type="HAMAP-Rule" id="MF_00418"/>
    </source>
</evidence>
<dbReference type="Proteomes" id="UP000198405">
    <property type="component" value="Unassembled WGS sequence"/>
</dbReference>
<evidence type="ECO:0000256" key="5">
    <source>
        <dbReference type="ARBA" id="ARBA00022490"/>
    </source>
</evidence>
<dbReference type="InterPro" id="IPR002220">
    <property type="entry name" value="DapA-like"/>
</dbReference>
<dbReference type="PANTHER" id="PTHR12128">
    <property type="entry name" value="DIHYDRODIPICOLINATE SYNTHASE"/>
    <property type="match status" value="1"/>
</dbReference>
<evidence type="ECO:0000256" key="15">
    <source>
        <dbReference type="PIRSR" id="PIRSR001365-2"/>
    </source>
</evidence>
<keyword evidence="18" id="KW-1185">Reference proteome</keyword>
<evidence type="ECO:0000256" key="7">
    <source>
        <dbReference type="ARBA" id="ARBA00022915"/>
    </source>
</evidence>
<dbReference type="InterPro" id="IPR020624">
    <property type="entry name" value="Schiff_base-form_aldolases_CS"/>
</dbReference>
<dbReference type="PANTHER" id="PTHR12128:SF66">
    <property type="entry name" value="4-HYDROXY-2-OXOGLUTARATE ALDOLASE, MITOCHONDRIAL"/>
    <property type="match status" value="1"/>
</dbReference>
<protein>
    <recommendedName>
        <fullName evidence="4 12">4-hydroxy-tetrahydrodipicolinate synthase</fullName>
        <shortName evidence="12">HTPA synthase</shortName>
        <ecNumber evidence="4 12">4.3.3.7</ecNumber>
    </recommendedName>
</protein>
<feature type="active site" description="Schiff-base intermediate with substrate" evidence="12 14">
    <location>
        <position position="160"/>
    </location>
</feature>
<dbReference type="Pfam" id="PF00701">
    <property type="entry name" value="DHDPS"/>
    <property type="match status" value="1"/>
</dbReference>
<dbReference type="AlphaFoldDB" id="A0A238ZE56"/>
<feature type="site" description="L-lysine inhibitor binding" evidence="16">
    <location>
        <position position="106"/>
    </location>
</feature>
<evidence type="ECO:0000313" key="18">
    <source>
        <dbReference type="Proteomes" id="UP000198405"/>
    </source>
</evidence>
<evidence type="ECO:0000256" key="4">
    <source>
        <dbReference type="ARBA" id="ARBA00012086"/>
    </source>
</evidence>
<dbReference type="InterPro" id="IPR013785">
    <property type="entry name" value="Aldolase_TIM"/>
</dbReference>
<gene>
    <name evidence="12" type="primary">dapA</name>
    <name evidence="17" type="ORF">SAMN06265340_10823</name>
</gene>
<reference evidence="18" key="1">
    <citation type="submission" date="2017-06" db="EMBL/GenBank/DDBJ databases">
        <authorList>
            <person name="Varghese N."/>
            <person name="Submissions S."/>
        </authorList>
    </citation>
    <scope>NUCLEOTIDE SEQUENCE [LARGE SCALE GENOMIC DNA]</scope>
    <source>
        <strain evidence="18">DSM 15668</strain>
    </source>
</reference>
<dbReference type="InterPro" id="IPR005263">
    <property type="entry name" value="DapA"/>
</dbReference>
<dbReference type="GO" id="GO:0019877">
    <property type="term" value="P:diaminopimelate biosynthetic process"/>
    <property type="evidence" value="ECO:0007669"/>
    <property type="project" value="UniProtKB-UniRule"/>
</dbReference>
<evidence type="ECO:0000256" key="2">
    <source>
        <dbReference type="ARBA" id="ARBA00005120"/>
    </source>
</evidence>
<comment type="similarity">
    <text evidence="3 12 13">Belongs to the DapA family.</text>
</comment>
<evidence type="ECO:0000256" key="13">
    <source>
        <dbReference type="PIRNR" id="PIRNR001365"/>
    </source>
</evidence>
<organism evidence="17 18">
    <name type="scientific">Desulfurobacterium atlanticum</name>
    <dbReference type="NCBI Taxonomy" id="240169"/>
    <lineage>
        <taxon>Bacteria</taxon>
        <taxon>Pseudomonadati</taxon>
        <taxon>Aquificota</taxon>
        <taxon>Aquificia</taxon>
        <taxon>Desulfurobacteriales</taxon>
        <taxon>Desulfurobacteriaceae</taxon>
        <taxon>Desulfurobacterium</taxon>
    </lineage>
</organism>
<feature type="site" description="L-lysine inhibitor binding" evidence="16">
    <location>
        <position position="105"/>
    </location>
</feature>
<dbReference type="EMBL" id="FZOB01000008">
    <property type="protein sequence ID" value="SNR81637.1"/>
    <property type="molecule type" value="Genomic_DNA"/>
</dbReference>
<evidence type="ECO:0000256" key="9">
    <source>
        <dbReference type="ARBA" id="ARBA00023239"/>
    </source>
</evidence>
<evidence type="ECO:0000256" key="3">
    <source>
        <dbReference type="ARBA" id="ARBA00007592"/>
    </source>
</evidence>
<dbReference type="OrthoDB" id="9782828at2"/>
<comment type="subcellular location">
    <subcellularLocation>
        <location evidence="12">Cytoplasm</location>
    </subcellularLocation>
</comment>
<feature type="site" description="L-lysine inhibitor binding" evidence="16">
    <location>
        <position position="79"/>
    </location>
</feature>
<evidence type="ECO:0000256" key="14">
    <source>
        <dbReference type="PIRSR" id="PIRSR001365-1"/>
    </source>
</evidence>
<keyword evidence="10 12" id="KW-0704">Schiff base</keyword>
<evidence type="ECO:0000256" key="6">
    <source>
        <dbReference type="ARBA" id="ARBA00022605"/>
    </source>
</evidence>
<evidence type="ECO:0000256" key="11">
    <source>
        <dbReference type="ARBA" id="ARBA00047836"/>
    </source>
</evidence>